<organism evidence="1 2">
    <name type="scientific">Eleginops maclovinus</name>
    <name type="common">Patagonian blennie</name>
    <name type="synonym">Eleginus maclovinus</name>
    <dbReference type="NCBI Taxonomy" id="56733"/>
    <lineage>
        <taxon>Eukaryota</taxon>
        <taxon>Metazoa</taxon>
        <taxon>Chordata</taxon>
        <taxon>Craniata</taxon>
        <taxon>Vertebrata</taxon>
        <taxon>Euteleostomi</taxon>
        <taxon>Actinopterygii</taxon>
        <taxon>Neopterygii</taxon>
        <taxon>Teleostei</taxon>
        <taxon>Neoteleostei</taxon>
        <taxon>Acanthomorphata</taxon>
        <taxon>Eupercaria</taxon>
        <taxon>Perciformes</taxon>
        <taxon>Notothenioidei</taxon>
        <taxon>Eleginopidae</taxon>
        <taxon>Eleginops</taxon>
    </lineage>
</organism>
<evidence type="ECO:0000313" key="2">
    <source>
        <dbReference type="Proteomes" id="UP001346869"/>
    </source>
</evidence>
<dbReference type="EMBL" id="JAUZQC010000006">
    <property type="protein sequence ID" value="KAK5869806.1"/>
    <property type="molecule type" value="Genomic_DNA"/>
</dbReference>
<name>A0AAN7XTJ3_ELEMC</name>
<dbReference type="AlphaFoldDB" id="A0AAN7XTJ3"/>
<accession>A0AAN7XTJ3</accession>
<gene>
    <name evidence="1" type="ORF">PBY51_024496</name>
</gene>
<proteinExistence type="predicted"/>
<reference evidence="1 2" key="2">
    <citation type="journal article" date="2023" name="Mol. Biol. Evol.">
        <title>Genomics of Secondarily Temperate Adaptation in the Only Non-Antarctic Icefish.</title>
        <authorList>
            <person name="Rivera-Colon A.G."/>
            <person name="Rayamajhi N."/>
            <person name="Minhas B.F."/>
            <person name="Madrigal G."/>
            <person name="Bilyk K.T."/>
            <person name="Yoon V."/>
            <person name="Hune M."/>
            <person name="Gregory S."/>
            <person name="Cheng C.H.C."/>
            <person name="Catchen J.M."/>
        </authorList>
    </citation>
    <scope>NUCLEOTIDE SEQUENCE [LARGE SCALE GENOMIC DNA]</scope>
    <source>
        <strain evidence="1">JMC-PN-2008</strain>
    </source>
</reference>
<protein>
    <submittedName>
        <fullName evidence="1">Uncharacterized protein</fullName>
    </submittedName>
</protein>
<reference evidence="1 2" key="1">
    <citation type="journal article" date="2023" name="Genes (Basel)">
        <title>Chromosome-Level Genome Assembly and Circadian Gene Repertoire of the Patagonia Blennie Eleginops maclovinus-The Closest Ancestral Proxy of Antarctic Cryonotothenioids.</title>
        <authorList>
            <person name="Cheng C.C."/>
            <person name="Rivera-Colon A.G."/>
            <person name="Minhas B.F."/>
            <person name="Wilson L."/>
            <person name="Rayamajhi N."/>
            <person name="Vargas-Chacoff L."/>
            <person name="Catchen J.M."/>
        </authorList>
    </citation>
    <scope>NUCLEOTIDE SEQUENCE [LARGE SCALE GENOMIC DNA]</scope>
    <source>
        <strain evidence="1">JMC-PN-2008</strain>
    </source>
</reference>
<sequence>MTENNVRRRKSSSSADTGDITLPLKFLTDYHLSALRQLTSDKKITVHLGLRVSLTGPGQLLDPQLLLAMNKEPGIYNIGEKGGLFSMRIVGIKRVTFTP</sequence>
<comment type="caution">
    <text evidence="1">The sequence shown here is derived from an EMBL/GenBank/DDBJ whole genome shotgun (WGS) entry which is preliminary data.</text>
</comment>
<evidence type="ECO:0000313" key="1">
    <source>
        <dbReference type="EMBL" id="KAK5869806.1"/>
    </source>
</evidence>
<keyword evidence="2" id="KW-1185">Reference proteome</keyword>
<dbReference type="Proteomes" id="UP001346869">
    <property type="component" value="Unassembled WGS sequence"/>
</dbReference>